<keyword evidence="3" id="KW-0597">Phosphoprotein</keyword>
<evidence type="ECO:0000313" key="6">
    <source>
        <dbReference type="EMBL" id="XDQ08853.1"/>
    </source>
</evidence>
<dbReference type="InterPro" id="IPR010071">
    <property type="entry name" value="AA_adenyl_dom"/>
</dbReference>
<protein>
    <submittedName>
        <fullName evidence="6">Amino acid adenylation domain-containing protein</fullName>
    </submittedName>
</protein>
<dbReference type="Gene3D" id="3.40.50.980">
    <property type="match status" value="2"/>
</dbReference>
<keyword evidence="2" id="KW-0596">Phosphopantetheine</keyword>
<dbReference type="AlphaFoldDB" id="A0AB39MV41"/>
<evidence type="ECO:0000256" key="2">
    <source>
        <dbReference type="ARBA" id="ARBA00022450"/>
    </source>
</evidence>
<evidence type="ECO:0000259" key="4">
    <source>
        <dbReference type="Pfam" id="PF00501"/>
    </source>
</evidence>
<proteinExistence type="predicted"/>
<dbReference type="GO" id="GO:0031177">
    <property type="term" value="F:phosphopantetheine binding"/>
    <property type="evidence" value="ECO:0007669"/>
    <property type="project" value="TreeGrafter"/>
</dbReference>
<dbReference type="Pfam" id="PF13193">
    <property type="entry name" value="AMP-binding_C"/>
    <property type="match status" value="1"/>
</dbReference>
<dbReference type="PANTHER" id="PTHR45527:SF1">
    <property type="entry name" value="FATTY ACID SYNTHASE"/>
    <property type="match status" value="1"/>
</dbReference>
<dbReference type="RefSeq" id="WP_369269301.1">
    <property type="nucleotide sequence ID" value="NZ_CP163432.1"/>
</dbReference>
<organism evidence="6">
    <name type="scientific">Streptomyces sp. R11</name>
    <dbReference type="NCBI Taxonomy" id="3238625"/>
    <lineage>
        <taxon>Bacteria</taxon>
        <taxon>Bacillati</taxon>
        <taxon>Actinomycetota</taxon>
        <taxon>Actinomycetes</taxon>
        <taxon>Kitasatosporales</taxon>
        <taxon>Streptomycetaceae</taxon>
        <taxon>Streptomyces</taxon>
    </lineage>
</organism>
<dbReference type="FunFam" id="3.40.50.12780:FF:000012">
    <property type="entry name" value="Non-ribosomal peptide synthetase"/>
    <property type="match status" value="1"/>
</dbReference>
<dbReference type="GO" id="GO:0044550">
    <property type="term" value="P:secondary metabolite biosynthetic process"/>
    <property type="evidence" value="ECO:0007669"/>
    <property type="project" value="TreeGrafter"/>
</dbReference>
<feature type="domain" description="AMP-dependent synthetase/ligase" evidence="4">
    <location>
        <begin position="28"/>
        <end position="372"/>
    </location>
</feature>
<evidence type="ECO:0000256" key="3">
    <source>
        <dbReference type="ARBA" id="ARBA00022553"/>
    </source>
</evidence>
<dbReference type="FunFam" id="2.30.38.10:FF:000001">
    <property type="entry name" value="Non-ribosomal peptide synthetase PvdI"/>
    <property type="match status" value="1"/>
</dbReference>
<dbReference type="NCBIfam" id="TIGR01733">
    <property type="entry name" value="AA-adenyl-dom"/>
    <property type="match status" value="1"/>
</dbReference>
<accession>A0AB39MV41</accession>
<dbReference type="InterPro" id="IPR020845">
    <property type="entry name" value="AMP-binding_CS"/>
</dbReference>
<dbReference type="Gene3D" id="2.30.38.10">
    <property type="entry name" value="Luciferase, Domain 3"/>
    <property type="match status" value="1"/>
</dbReference>
<dbReference type="GO" id="GO:0005737">
    <property type="term" value="C:cytoplasm"/>
    <property type="evidence" value="ECO:0007669"/>
    <property type="project" value="TreeGrafter"/>
</dbReference>
<dbReference type="PANTHER" id="PTHR45527">
    <property type="entry name" value="NONRIBOSOMAL PEPTIDE SYNTHETASE"/>
    <property type="match status" value="1"/>
</dbReference>
<evidence type="ECO:0000259" key="5">
    <source>
        <dbReference type="Pfam" id="PF13193"/>
    </source>
</evidence>
<dbReference type="InterPro" id="IPR045851">
    <property type="entry name" value="AMP-bd_C_sf"/>
</dbReference>
<dbReference type="FunFam" id="3.40.50.980:FF:000001">
    <property type="entry name" value="Non-ribosomal peptide synthetase"/>
    <property type="match status" value="1"/>
</dbReference>
<dbReference type="CDD" id="cd05930">
    <property type="entry name" value="A_NRPS"/>
    <property type="match status" value="1"/>
</dbReference>
<dbReference type="EMBL" id="CP163432">
    <property type="protein sequence ID" value="XDQ08853.1"/>
    <property type="molecule type" value="Genomic_DNA"/>
</dbReference>
<dbReference type="PROSITE" id="PS00455">
    <property type="entry name" value="AMP_BINDING"/>
    <property type="match status" value="1"/>
</dbReference>
<evidence type="ECO:0000256" key="1">
    <source>
        <dbReference type="ARBA" id="ARBA00001957"/>
    </source>
</evidence>
<name>A0AB39MV41_9ACTN</name>
<sequence length="520" mass="55810">MDHVIQADRYGATQDHADTAGLCVHHAFERWVALRPGTAACRFEGEELSYLELDRRANRLARHLHRLGIGPETVVGVLLDRGLDLPVTLLGILKSGAAYLPLDVQQPASRLAYMVRDAGCEIVVTTSGPAARLPEDVLPVCLDEPAIAASLAALPGDDPHYPALPDNLAYLLYTSGSTGAPKGTLVQHRSVVNMTEYCRRAYRLESPDRILQFANPCFDVSVFDIFAALCNGITLVQGARLTLLDPRALTALIRDERVTVMDIPPAVARLLDPAGLPDLRMANIGGEALPGELADRFQAPHRQVHNTYGPTEVTVTSTDYLCPPGLRESRPPIGRPIANLQAHVVDEAGRQVPVGVAGELLMGGVGVARGYHGRPALTAEKFVPDPYGPPGARLYRTGDLVRRREDGNIEFLDRIDTQLKVNGHRVEPGEIEAALESHPRVGAAVVDLTGDGADRTLVAFLAPSPDAAGAPSIADVRAHLRPLLPSYMIPARIVTVDAVPLTANGKVDRAALRDLAADRG</sequence>
<dbReference type="Gene3D" id="3.30.300.30">
    <property type="match status" value="1"/>
</dbReference>
<feature type="domain" description="AMP-binding enzyme C-terminal" evidence="5">
    <location>
        <begin position="430"/>
        <end position="506"/>
    </location>
</feature>
<dbReference type="InterPro" id="IPR000873">
    <property type="entry name" value="AMP-dep_synth/lig_dom"/>
</dbReference>
<gene>
    <name evidence="6" type="ORF">AB5J55_03940</name>
</gene>
<dbReference type="GO" id="GO:0043041">
    <property type="term" value="P:amino acid activation for nonribosomal peptide biosynthetic process"/>
    <property type="evidence" value="ECO:0007669"/>
    <property type="project" value="TreeGrafter"/>
</dbReference>
<dbReference type="SUPFAM" id="SSF56801">
    <property type="entry name" value="Acetyl-CoA synthetase-like"/>
    <property type="match status" value="1"/>
</dbReference>
<reference evidence="6" key="1">
    <citation type="submission" date="2024-07" db="EMBL/GenBank/DDBJ databases">
        <authorList>
            <person name="Yu S.T."/>
        </authorList>
    </citation>
    <scope>NUCLEOTIDE SEQUENCE</scope>
    <source>
        <strain evidence="6">R11</strain>
    </source>
</reference>
<dbReference type="InterPro" id="IPR025110">
    <property type="entry name" value="AMP-bd_C"/>
</dbReference>
<comment type="cofactor">
    <cofactor evidence="1">
        <name>pantetheine 4'-phosphate</name>
        <dbReference type="ChEBI" id="CHEBI:47942"/>
    </cofactor>
</comment>
<dbReference type="Pfam" id="PF00501">
    <property type="entry name" value="AMP-binding"/>
    <property type="match status" value="1"/>
</dbReference>